<dbReference type="GO" id="GO:0008830">
    <property type="term" value="F:dTDP-4-dehydrorhamnose 3,5-epimerase activity"/>
    <property type="evidence" value="ECO:0007669"/>
    <property type="project" value="UniProtKB-EC"/>
</dbReference>
<dbReference type="InterPro" id="IPR014710">
    <property type="entry name" value="RmlC-like_jellyroll"/>
</dbReference>
<dbReference type="EMBL" id="QXIU01000211">
    <property type="protein sequence ID" value="RIE08051.1"/>
    <property type="molecule type" value="Genomic_DNA"/>
</dbReference>
<dbReference type="InterPro" id="IPR000888">
    <property type="entry name" value="RmlC-like"/>
</dbReference>
<evidence type="ECO:0000256" key="4">
    <source>
        <dbReference type="ARBA" id="ARBA00019595"/>
    </source>
</evidence>
<dbReference type="PANTHER" id="PTHR21047:SF2">
    <property type="entry name" value="THYMIDINE DIPHOSPHO-4-KETO-RHAMNOSE 3,5-EPIMERASE"/>
    <property type="match status" value="1"/>
</dbReference>
<dbReference type="GO" id="GO:0019305">
    <property type="term" value="P:dTDP-rhamnose biosynthetic process"/>
    <property type="evidence" value="ECO:0007669"/>
    <property type="project" value="TreeGrafter"/>
</dbReference>
<gene>
    <name evidence="8" type="ORF">SMC5_08665</name>
</gene>
<comment type="caution">
    <text evidence="8">The sequence shown here is derived from an EMBL/GenBank/DDBJ whole genome shotgun (WGS) entry which is preliminary data.</text>
</comment>
<dbReference type="InterPro" id="IPR011051">
    <property type="entry name" value="RmlC_Cupin_sf"/>
</dbReference>
<dbReference type="GO" id="GO:0005829">
    <property type="term" value="C:cytosol"/>
    <property type="evidence" value="ECO:0007669"/>
    <property type="project" value="TreeGrafter"/>
</dbReference>
<comment type="function">
    <text evidence="2">Catalyzes the epimerization of the C3' and C5'positions of dTDP-6-deoxy-D-xylo-4-hexulose, forming dTDP-6-deoxy-L-lyxo-4-hexulose.</text>
</comment>
<proteinExistence type="predicted"/>
<dbReference type="SUPFAM" id="SSF51182">
    <property type="entry name" value="RmlC-like cupins"/>
    <property type="match status" value="1"/>
</dbReference>
<dbReference type="Proteomes" id="UP000266489">
    <property type="component" value="Unassembled WGS sequence"/>
</dbReference>
<accession>A0A398D9S6</accession>
<evidence type="ECO:0000256" key="7">
    <source>
        <dbReference type="ARBA" id="ARBA00033311"/>
    </source>
</evidence>
<dbReference type="PANTHER" id="PTHR21047">
    <property type="entry name" value="DTDP-6-DEOXY-D-GLUCOSE-3,5 EPIMERASE"/>
    <property type="match status" value="1"/>
</dbReference>
<evidence type="ECO:0000256" key="2">
    <source>
        <dbReference type="ARBA" id="ARBA00001997"/>
    </source>
</evidence>
<evidence type="ECO:0000256" key="6">
    <source>
        <dbReference type="ARBA" id="ARBA00031424"/>
    </source>
</evidence>
<feature type="non-terminal residue" evidence="8">
    <location>
        <position position="58"/>
    </location>
</feature>
<name>A0A398D9S6_9BACT</name>
<dbReference type="RefSeq" id="WP_165849051.1">
    <property type="nucleotide sequence ID" value="NZ_QXIU01000211.1"/>
</dbReference>
<organism evidence="8 9">
    <name type="scientific">Candidatus Cryosericum odellii</name>
    <dbReference type="NCBI Taxonomy" id="2290917"/>
    <lineage>
        <taxon>Bacteria</taxon>
        <taxon>Pseudomonadati</taxon>
        <taxon>Caldisericota/Cryosericota group</taxon>
        <taxon>Candidatus Cryosericota</taxon>
        <taxon>Candidatus Cryosericia</taxon>
        <taxon>Candidatus Cryosericales</taxon>
        <taxon>Candidatus Cryosericaceae</taxon>
        <taxon>Candidatus Cryosericum</taxon>
    </lineage>
</organism>
<dbReference type="EC" id="5.1.3.13" evidence="3"/>
<evidence type="ECO:0000313" key="9">
    <source>
        <dbReference type="Proteomes" id="UP000266489"/>
    </source>
</evidence>
<comment type="catalytic activity">
    <reaction evidence="1">
        <text>dTDP-4-dehydro-6-deoxy-alpha-D-glucose = dTDP-4-dehydro-beta-L-rhamnose</text>
        <dbReference type="Rhea" id="RHEA:16969"/>
        <dbReference type="ChEBI" id="CHEBI:57649"/>
        <dbReference type="ChEBI" id="CHEBI:62830"/>
        <dbReference type="EC" id="5.1.3.13"/>
    </reaction>
</comment>
<dbReference type="Gene3D" id="2.60.120.10">
    <property type="entry name" value="Jelly Rolls"/>
    <property type="match status" value="1"/>
</dbReference>
<evidence type="ECO:0000256" key="1">
    <source>
        <dbReference type="ARBA" id="ARBA00001298"/>
    </source>
</evidence>
<evidence type="ECO:0000256" key="3">
    <source>
        <dbReference type="ARBA" id="ARBA00012098"/>
    </source>
</evidence>
<protein>
    <recommendedName>
        <fullName evidence="4">dTDP-4-dehydrorhamnose 3,5-epimerase</fullName>
        <ecNumber evidence="3">5.1.3.13</ecNumber>
    </recommendedName>
    <alternativeName>
        <fullName evidence="6">Thymidine diphospho-4-keto-rhamnose 3,5-epimerase</fullName>
    </alternativeName>
    <alternativeName>
        <fullName evidence="5">dTDP-4-keto-6-deoxyglucose 3,5-epimerase</fullName>
    </alternativeName>
    <alternativeName>
        <fullName evidence="7">dTDP-6-deoxy-D-xylo-4-hexulose 3,5-epimerase</fullName>
    </alternativeName>
</protein>
<dbReference type="GO" id="GO:0000271">
    <property type="term" value="P:polysaccharide biosynthetic process"/>
    <property type="evidence" value="ECO:0007669"/>
    <property type="project" value="TreeGrafter"/>
</dbReference>
<sequence>MSKFTFEPLAVPDLIVIKPTVHGDTRGFFLETYRADEFAAAGIMNTFLQDNHSHSTQG</sequence>
<dbReference type="Pfam" id="PF00908">
    <property type="entry name" value="dTDP_sugar_isom"/>
    <property type="match status" value="1"/>
</dbReference>
<evidence type="ECO:0000313" key="8">
    <source>
        <dbReference type="EMBL" id="RIE08051.1"/>
    </source>
</evidence>
<evidence type="ECO:0000256" key="5">
    <source>
        <dbReference type="ARBA" id="ARBA00029758"/>
    </source>
</evidence>
<dbReference type="AlphaFoldDB" id="A0A398D9S6"/>
<reference evidence="8 9" key="1">
    <citation type="submission" date="2018-09" db="EMBL/GenBank/DDBJ databases">
        <title>Discovery and Ecogenomic Context for Candidatus Cryosericales, a Global Caldiserica Order Active in Thawing Permafrost.</title>
        <authorList>
            <person name="Martinez M.A."/>
            <person name="Woodcroft B.J."/>
            <person name="Ignacio Espinoza J.C."/>
            <person name="Zayed A."/>
            <person name="Singleton C.M."/>
            <person name="Boyd J."/>
            <person name="Li Y.-F."/>
            <person name="Purvine S."/>
            <person name="Maughan H."/>
            <person name="Hodgkins S.B."/>
            <person name="Anderson D."/>
            <person name="Sederholm M."/>
            <person name="Temperton B."/>
            <person name="Saleska S.R."/>
            <person name="Tyson G.W."/>
            <person name="Rich V.I."/>
        </authorList>
    </citation>
    <scope>NUCLEOTIDE SEQUENCE [LARGE SCALE GENOMIC DNA]</scope>
    <source>
        <strain evidence="8 9">SMC5</strain>
    </source>
</reference>